<feature type="compositionally biased region" description="Basic and acidic residues" evidence="8">
    <location>
        <begin position="638"/>
        <end position="662"/>
    </location>
</feature>
<dbReference type="Proteomes" id="UP001310594">
    <property type="component" value="Unassembled WGS sequence"/>
</dbReference>
<feature type="compositionally biased region" description="Basic and acidic residues" evidence="8">
    <location>
        <begin position="110"/>
        <end position="119"/>
    </location>
</feature>
<dbReference type="InterPro" id="IPR003616">
    <property type="entry name" value="Post-SET_dom"/>
</dbReference>
<evidence type="ECO:0000256" key="2">
    <source>
        <dbReference type="ARBA" id="ARBA00004286"/>
    </source>
</evidence>
<dbReference type="SMART" id="SM00317">
    <property type="entry name" value="SET"/>
    <property type="match status" value="1"/>
</dbReference>
<keyword evidence="4" id="KW-0489">Methyltransferase</keyword>
<dbReference type="GO" id="GO:0042054">
    <property type="term" value="F:histone methyltransferase activity"/>
    <property type="evidence" value="ECO:0007669"/>
    <property type="project" value="InterPro"/>
</dbReference>
<dbReference type="PANTHER" id="PTHR22884">
    <property type="entry name" value="SET DOMAIN PROTEINS"/>
    <property type="match status" value="1"/>
</dbReference>
<evidence type="ECO:0008006" key="14">
    <source>
        <dbReference type="Google" id="ProtNLM"/>
    </source>
</evidence>
<evidence type="ECO:0000259" key="9">
    <source>
        <dbReference type="PROSITE" id="PS50280"/>
    </source>
</evidence>
<keyword evidence="7" id="KW-0539">Nucleus</keyword>
<feature type="region of interest" description="Disordered" evidence="8">
    <location>
        <begin position="1"/>
        <end position="78"/>
    </location>
</feature>
<name>A0AAN7VSW4_9PEZI</name>
<sequence length="1208" mass="133157">MADTETPMTRESSTSSSLSDVDVDASTTPPTSQADTGEMSISSAKKPAALLEAIEGSLERRPRRSRAGGPSSYNLKQLSDAQLPISGASASRNVSGLTGRTLVGGEAEEDVKTMEKGVSEDVEGEEEAELPPRPLQRKTSVRERVKKAAGRVVGSVLGKRGRDVVEAGKRKLGRGKSQVTAEDEDEDETSDTEPQEEVPRWKKALEMGPKGLLDELDLDVDLPAPPPAKKARLSGKEAMKDSPQPSAPLAKAATATKSMKPWIREGLYVGQSPDFDPTQPGGKRKLTKKRPSSSSSSTTTTTMPGAAESAGSKSRTFLPLPMFGYLKEEKTRDFRIPYDVFAPSLRKGDERPKDWHQVNRNRLVGEAKQIWEKSERLPASRCVCRTPSAGDREGEMACGDHCLNRVMQYECNDDNCAVKGGECGNRCFADLTSRLKKGGAFDVGVEVLKTDRRGFGVRSCRTWGPGEIIMEYTGEIVSEGECQRRMREEYKDKQCYYLMELERGLIIDGTKGSMARFINHSCEPNCEVRMVKVNGTPRMGVFAGEGGVATGQELTYDYNFDNFGEKVQNCYCGAASCRGTLSKRLNKDEQKKQLKVENERKRKAAEEAQRAAEDEERKKRVKSDRGSGWRGWASVDDPEVKAKLKREKAEREEAAKSSDRARRLAARGSGAQGAEREPVVRKKVEAKRRRTVAVEETVTRSTQQGRGDEWDEVEAEAGAAEAVVPAAASSRPVSAATVTTRKTEITISETAEPEPVADRLVTALDGVHDDEEQEEEEEEEVVVVAPAKTKKQSIMKSVGQAVRNGLFGAVGAKALGGSGGKGGLKQSQTSFHQISTGSFHGTFVRILDLDFNNERTTNQLASTPAIRGFIIATSAVRATVKYRVRSQDNLLLYAYEPALNFCLDHSQAGWDCSTSSLLGLLPRALLITALRIWSLTTVMDLITSADARVYQLHQQLNAAKLHLGAVKSQLKAAERSAEAARESYAAGMRCHLLELPPELRVRIYEYLYEGYDGYDGVGFAVYANGEMRRKYPWQVPGIESTPKRLHNPTSLLKVCRVITTEATPILYQMMTVTVHFLALKDIKSAPMLSPAARDLFFRQVKNMNLHVSAFGPEGIERAIIHMPMVLPTQRSKIINEVRLDVPYAPRTGCTAWMYRVLMELSYDKQARADCVGPKSAQVIKDFEERTGVMPVFRTQRLGIAGYDEYYHP</sequence>
<comment type="subcellular location">
    <subcellularLocation>
        <location evidence="2">Chromosome</location>
    </subcellularLocation>
    <subcellularLocation>
        <location evidence="1">Nucleus</location>
    </subcellularLocation>
</comment>
<keyword evidence="6" id="KW-0949">S-adenosyl-L-methionine</keyword>
<feature type="compositionally biased region" description="Basic residues" evidence="8">
    <location>
        <begin position="282"/>
        <end position="291"/>
    </location>
</feature>
<reference evidence="12" key="1">
    <citation type="submission" date="2023-08" db="EMBL/GenBank/DDBJ databases">
        <title>Black Yeasts Isolated from many extreme environments.</title>
        <authorList>
            <person name="Coleine C."/>
            <person name="Stajich J.E."/>
            <person name="Selbmann L."/>
        </authorList>
    </citation>
    <scope>NUCLEOTIDE SEQUENCE</scope>
    <source>
        <strain evidence="12">CCFEE 5810</strain>
    </source>
</reference>
<dbReference type="InterPro" id="IPR001214">
    <property type="entry name" value="SET_dom"/>
</dbReference>
<evidence type="ECO:0000313" key="13">
    <source>
        <dbReference type="Proteomes" id="UP001310594"/>
    </source>
</evidence>
<feature type="region of interest" description="Disordered" evidence="8">
    <location>
        <begin position="268"/>
        <end position="313"/>
    </location>
</feature>
<protein>
    <recommendedName>
        <fullName evidence="14">Histone-lysine N-methyltransferase</fullName>
    </recommendedName>
</protein>
<dbReference type="Pfam" id="PF17907">
    <property type="entry name" value="AWS"/>
    <property type="match status" value="1"/>
</dbReference>
<feature type="domain" description="Post-SET" evidence="10">
    <location>
        <begin position="566"/>
        <end position="582"/>
    </location>
</feature>
<dbReference type="AlphaFoldDB" id="A0AAN7VSW4"/>
<dbReference type="InterPro" id="IPR006560">
    <property type="entry name" value="AWS_dom"/>
</dbReference>
<feature type="compositionally biased region" description="Low complexity" evidence="8">
    <location>
        <begin position="292"/>
        <end position="302"/>
    </location>
</feature>
<keyword evidence="5" id="KW-0808">Transferase</keyword>
<feature type="domain" description="SET" evidence="9">
    <location>
        <begin position="443"/>
        <end position="559"/>
    </location>
</feature>
<dbReference type="Pfam" id="PF00856">
    <property type="entry name" value="SET"/>
    <property type="match status" value="1"/>
</dbReference>
<evidence type="ECO:0000256" key="4">
    <source>
        <dbReference type="ARBA" id="ARBA00022603"/>
    </source>
</evidence>
<dbReference type="GO" id="GO:0005634">
    <property type="term" value="C:nucleus"/>
    <property type="evidence" value="ECO:0007669"/>
    <property type="project" value="UniProtKB-SubCell"/>
</dbReference>
<evidence type="ECO:0000259" key="11">
    <source>
        <dbReference type="PROSITE" id="PS51215"/>
    </source>
</evidence>
<dbReference type="PROSITE" id="PS51215">
    <property type="entry name" value="AWS"/>
    <property type="match status" value="1"/>
</dbReference>
<feature type="compositionally biased region" description="Acidic residues" evidence="8">
    <location>
        <begin position="181"/>
        <end position="196"/>
    </location>
</feature>
<dbReference type="PROSITE" id="PS50280">
    <property type="entry name" value="SET"/>
    <property type="match status" value="1"/>
</dbReference>
<keyword evidence="3" id="KW-0158">Chromosome</keyword>
<feature type="compositionally biased region" description="Low complexity" evidence="8">
    <location>
        <begin position="12"/>
        <end position="28"/>
    </location>
</feature>
<gene>
    <name evidence="12" type="ORF">LTR97_011038</name>
</gene>
<feature type="compositionally biased region" description="Polar residues" evidence="8">
    <location>
        <begin position="29"/>
        <end position="43"/>
    </location>
</feature>
<evidence type="ECO:0000256" key="3">
    <source>
        <dbReference type="ARBA" id="ARBA00022454"/>
    </source>
</evidence>
<dbReference type="GO" id="GO:0032259">
    <property type="term" value="P:methylation"/>
    <property type="evidence" value="ECO:0007669"/>
    <property type="project" value="UniProtKB-KW"/>
</dbReference>
<feature type="compositionally biased region" description="Basic and acidic residues" evidence="8">
    <location>
        <begin position="588"/>
        <end position="627"/>
    </location>
</feature>
<evidence type="ECO:0000256" key="8">
    <source>
        <dbReference type="SAM" id="MobiDB-lite"/>
    </source>
</evidence>
<comment type="caution">
    <text evidence="12">The sequence shown here is derived from an EMBL/GenBank/DDBJ whole genome shotgun (WGS) entry which is preliminary data.</text>
</comment>
<dbReference type="InterPro" id="IPR046341">
    <property type="entry name" value="SET_dom_sf"/>
</dbReference>
<feature type="region of interest" description="Disordered" evidence="8">
    <location>
        <begin position="588"/>
        <end position="679"/>
    </location>
</feature>
<evidence type="ECO:0000259" key="10">
    <source>
        <dbReference type="PROSITE" id="PS50868"/>
    </source>
</evidence>
<dbReference type="Gene3D" id="2.170.270.10">
    <property type="entry name" value="SET domain"/>
    <property type="match status" value="1"/>
</dbReference>
<evidence type="ECO:0000256" key="1">
    <source>
        <dbReference type="ARBA" id="ARBA00004123"/>
    </source>
</evidence>
<organism evidence="12 13">
    <name type="scientific">Elasticomyces elasticus</name>
    <dbReference type="NCBI Taxonomy" id="574655"/>
    <lineage>
        <taxon>Eukaryota</taxon>
        <taxon>Fungi</taxon>
        <taxon>Dikarya</taxon>
        <taxon>Ascomycota</taxon>
        <taxon>Pezizomycotina</taxon>
        <taxon>Dothideomycetes</taxon>
        <taxon>Dothideomycetidae</taxon>
        <taxon>Mycosphaerellales</taxon>
        <taxon>Teratosphaeriaceae</taxon>
        <taxon>Elasticomyces</taxon>
    </lineage>
</organism>
<feature type="compositionally biased region" description="Polar residues" evidence="8">
    <location>
        <begin position="1"/>
        <end position="11"/>
    </location>
</feature>
<dbReference type="EMBL" id="JAVRQU010000020">
    <property type="protein sequence ID" value="KAK5691867.1"/>
    <property type="molecule type" value="Genomic_DNA"/>
</dbReference>
<proteinExistence type="predicted"/>
<evidence type="ECO:0000256" key="6">
    <source>
        <dbReference type="ARBA" id="ARBA00022691"/>
    </source>
</evidence>
<dbReference type="SUPFAM" id="SSF82199">
    <property type="entry name" value="SET domain"/>
    <property type="match status" value="1"/>
</dbReference>
<evidence type="ECO:0000256" key="5">
    <source>
        <dbReference type="ARBA" id="ARBA00022679"/>
    </source>
</evidence>
<feature type="region of interest" description="Disordered" evidence="8">
    <location>
        <begin position="158"/>
        <end position="256"/>
    </location>
</feature>
<feature type="domain" description="AWS" evidence="11">
    <location>
        <begin position="377"/>
        <end position="432"/>
    </location>
</feature>
<dbReference type="GO" id="GO:0005694">
    <property type="term" value="C:chromosome"/>
    <property type="evidence" value="ECO:0007669"/>
    <property type="project" value="UniProtKB-SubCell"/>
</dbReference>
<feature type="compositionally biased region" description="Basic and acidic residues" evidence="8">
    <location>
        <begin position="160"/>
        <end position="169"/>
    </location>
</feature>
<evidence type="ECO:0000256" key="7">
    <source>
        <dbReference type="ARBA" id="ARBA00023242"/>
    </source>
</evidence>
<dbReference type="SMART" id="SM00508">
    <property type="entry name" value="PostSET"/>
    <property type="match status" value="1"/>
</dbReference>
<dbReference type="InterPro" id="IPR050777">
    <property type="entry name" value="SET2_Histone-Lys_MeTrsfase"/>
</dbReference>
<dbReference type="PROSITE" id="PS50868">
    <property type="entry name" value="POST_SET"/>
    <property type="match status" value="1"/>
</dbReference>
<feature type="compositionally biased region" description="Acidic residues" evidence="8">
    <location>
        <begin position="120"/>
        <end position="129"/>
    </location>
</feature>
<accession>A0AAN7VSW4</accession>
<feature type="region of interest" description="Disordered" evidence="8">
    <location>
        <begin position="104"/>
        <end position="143"/>
    </location>
</feature>
<evidence type="ECO:0000313" key="12">
    <source>
        <dbReference type="EMBL" id="KAK5691867.1"/>
    </source>
</evidence>